<organism evidence="2 3">
    <name type="scientific">Streptomyces zinciresistens K42</name>
    <dbReference type="NCBI Taxonomy" id="700597"/>
    <lineage>
        <taxon>Bacteria</taxon>
        <taxon>Bacillati</taxon>
        <taxon>Actinomycetota</taxon>
        <taxon>Actinomycetes</taxon>
        <taxon>Kitasatosporales</taxon>
        <taxon>Streptomycetaceae</taxon>
        <taxon>Streptomyces</taxon>
    </lineage>
</organism>
<dbReference type="PATRIC" id="fig|700597.3.peg.7007"/>
<proteinExistence type="predicted"/>
<name>G2GNU7_9ACTN</name>
<dbReference type="Proteomes" id="UP000004217">
    <property type="component" value="Unassembled WGS sequence"/>
</dbReference>
<protein>
    <submittedName>
        <fullName evidence="2">Uncharacterized protein</fullName>
    </submittedName>
</protein>
<gene>
    <name evidence="2" type="ORF">SZN_36012</name>
</gene>
<sequence>MGVGIVVLGIGAGALLAGGEDTGRAGGGEPVAASAPAGQDASPSPSPSATTADPAEQQAVALDKLLADSGASRTAVIKAVADVKSCDNLGQAGQNLRAAAAQRNRLVTDLAKLKVDLLPGNAALTTALNKAWRASAAADNHYAAWAGQVAGNKKLCKKGQARPTSRTQAGNRESGTASREKQTAAQLWNAVARKYALTERQPVQL</sequence>
<feature type="compositionally biased region" description="Low complexity" evidence="1">
    <location>
        <begin position="32"/>
        <end position="55"/>
    </location>
</feature>
<evidence type="ECO:0000256" key="1">
    <source>
        <dbReference type="SAM" id="MobiDB-lite"/>
    </source>
</evidence>
<dbReference type="EMBL" id="AGBF01000317">
    <property type="protein sequence ID" value="EGX54822.1"/>
    <property type="molecule type" value="Genomic_DNA"/>
</dbReference>
<evidence type="ECO:0000313" key="3">
    <source>
        <dbReference type="Proteomes" id="UP000004217"/>
    </source>
</evidence>
<accession>G2GNU7</accession>
<dbReference type="AlphaFoldDB" id="G2GNU7"/>
<comment type="caution">
    <text evidence="2">The sequence shown here is derived from an EMBL/GenBank/DDBJ whole genome shotgun (WGS) entry which is preliminary data.</text>
</comment>
<evidence type="ECO:0000313" key="2">
    <source>
        <dbReference type="EMBL" id="EGX54822.1"/>
    </source>
</evidence>
<keyword evidence="3" id="KW-1185">Reference proteome</keyword>
<reference evidence="2 3" key="1">
    <citation type="submission" date="2011-08" db="EMBL/GenBank/DDBJ databases">
        <authorList>
            <person name="Lin Y."/>
            <person name="Hao X."/>
            <person name="Johnstone L."/>
            <person name="Miller S.J."/>
            <person name="Wei G."/>
            <person name="Rensing C."/>
        </authorList>
    </citation>
    <scope>NUCLEOTIDE SEQUENCE [LARGE SCALE GENOMIC DNA]</scope>
    <source>
        <strain evidence="2 3">K42</strain>
    </source>
</reference>
<feature type="compositionally biased region" description="Polar residues" evidence="1">
    <location>
        <begin position="162"/>
        <end position="177"/>
    </location>
</feature>
<feature type="region of interest" description="Disordered" evidence="1">
    <location>
        <begin position="19"/>
        <end position="55"/>
    </location>
</feature>
<feature type="region of interest" description="Disordered" evidence="1">
    <location>
        <begin position="156"/>
        <end position="182"/>
    </location>
</feature>